<dbReference type="InterPro" id="IPR036736">
    <property type="entry name" value="ACP-like_sf"/>
</dbReference>
<reference evidence="2" key="1">
    <citation type="journal article" date="2019" name="Int. J. Syst. Evol. Microbiol.">
        <title>The Global Catalogue of Microorganisms (GCM) 10K type strain sequencing project: providing services to taxonomists for standard genome sequencing and annotation.</title>
        <authorList>
            <consortium name="The Broad Institute Genomics Platform"/>
            <consortium name="The Broad Institute Genome Sequencing Center for Infectious Disease"/>
            <person name="Wu L."/>
            <person name="Ma J."/>
        </authorList>
    </citation>
    <scope>NUCLEOTIDE SEQUENCE [LARGE SCALE GENOMIC DNA]</scope>
    <source>
        <strain evidence="2">CCUG 58938</strain>
    </source>
</reference>
<accession>A0ABW3KC12</accession>
<gene>
    <name evidence="1" type="ORF">ACFQ21_30055</name>
</gene>
<sequence length="87" mass="10165">MRNLYYYQNLHRIKSILYQYGIPATRVKPQADLAHDLGLRNPEKLSLILDIEDALHSDILFDDPDGLKTIHDILYNLELKQTVWAES</sequence>
<protein>
    <recommendedName>
        <fullName evidence="3">Acyl carrier protein</fullName>
    </recommendedName>
</protein>
<comment type="caution">
    <text evidence="1">The sequence shown here is derived from an EMBL/GenBank/DDBJ whole genome shotgun (WGS) entry which is preliminary data.</text>
</comment>
<dbReference type="RefSeq" id="WP_377586482.1">
    <property type="nucleotide sequence ID" value="NZ_JBHTKA010000016.1"/>
</dbReference>
<name>A0ABW3KC12_9BACT</name>
<evidence type="ECO:0000313" key="1">
    <source>
        <dbReference type="EMBL" id="MFD1003607.1"/>
    </source>
</evidence>
<organism evidence="1 2">
    <name type="scientific">Ohtaekwangia kribbensis</name>
    <dbReference type="NCBI Taxonomy" id="688913"/>
    <lineage>
        <taxon>Bacteria</taxon>
        <taxon>Pseudomonadati</taxon>
        <taxon>Bacteroidota</taxon>
        <taxon>Cytophagia</taxon>
        <taxon>Cytophagales</taxon>
        <taxon>Fulvivirgaceae</taxon>
        <taxon>Ohtaekwangia</taxon>
    </lineage>
</organism>
<proteinExistence type="predicted"/>
<evidence type="ECO:0000313" key="2">
    <source>
        <dbReference type="Proteomes" id="UP001597112"/>
    </source>
</evidence>
<dbReference type="EMBL" id="JBHTKA010000016">
    <property type="protein sequence ID" value="MFD1003607.1"/>
    <property type="molecule type" value="Genomic_DNA"/>
</dbReference>
<dbReference type="Proteomes" id="UP001597112">
    <property type="component" value="Unassembled WGS sequence"/>
</dbReference>
<dbReference type="Gene3D" id="1.10.1200.10">
    <property type="entry name" value="ACP-like"/>
    <property type="match status" value="1"/>
</dbReference>
<evidence type="ECO:0008006" key="3">
    <source>
        <dbReference type="Google" id="ProtNLM"/>
    </source>
</evidence>
<keyword evidence="2" id="KW-1185">Reference proteome</keyword>